<name>A0A2M9R5J9_9FLAO</name>
<proteinExistence type="predicted"/>
<keyword evidence="3" id="KW-1185">Reference proteome</keyword>
<feature type="transmembrane region" description="Helical" evidence="1">
    <location>
        <begin position="148"/>
        <end position="171"/>
    </location>
</feature>
<keyword evidence="2" id="KW-0808">Transferase</keyword>
<keyword evidence="1" id="KW-0812">Transmembrane</keyword>
<protein>
    <submittedName>
        <fullName evidence="2">CDP-alcohol phosphatidyltransferase</fullName>
    </submittedName>
</protein>
<dbReference type="AlphaFoldDB" id="A0A2M9R5J9"/>
<dbReference type="Pfam" id="PF01066">
    <property type="entry name" value="CDP-OH_P_transf"/>
    <property type="match status" value="1"/>
</dbReference>
<dbReference type="GO" id="GO:0016020">
    <property type="term" value="C:membrane"/>
    <property type="evidence" value="ECO:0007669"/>
    <property type="project" value="InterPro"/>
</dbReference>
<feature type="transmembrane region" description="Helical" evidence="1">
    <location>
        <begin position="7"/>
        <end position="28"/>
    </location>
</feature>
<feature type="transmembrane region" description="Helical" evidence="1">
    <location>
        <begin position="125"/>
        <end position="142"/>
    </location>
</feature>
<dbReference type="GO" id="GO:0016780">
    <property type="term" value="F:phosphotransferase activity, for other substituted phosphate groups"/>
    <property type="evidence" value="ECO:0007669"/>
    <property type="project" value="InterPro"/>
</dbReference>
<organism evidence="2 3">
    <name type="scientific">Avrilella dinanensis</name>
    <dbReference type="NCBI Taxonomy" id="2008672"/>
    <lineage>
        <taxon>Bacteria</taxon>
        <taxon>Pseudomonadati</taxon>
        <taxon>Bacteroidota</taxon>
        <taxon>Flavobacteriia</taxon>
        <taxon>Flavobacteriales</taxon>
        <taxon>Flavobacteriaceae</taxon>
        <taxon>Avrilella</taxon>
    </lineage>
</organism>
<dbReference type="InterPro" id="IPR043130">
    <property type="entry name" value="CDP-OH_PTrfase_TM_dom"/>
</dbReference>
<feature type="transmembrane region" description="Helical" evidence="1">
    <location>
        <begin position="73"/>
        <end position="90"/>
    </location>
</feature>
<dbReference type="Proteomes" id="UP000231960">
    <property type="component" value="Unassembled WGS sequence"/>
</dbReference>
<dbReference type="OrthoDB" id="9785031at2"/>
<reference evidence="2 3" key="1">
    <citation type="submission" date="2017-06" db="EMBL/GenBank/DDBJ databases">
        <title>Description of Avrilella dinanensis gen. nov. sp. nov.</title>
        <authorList>
            <person name="Leyer C."/>
            <person name="Sassi M."/>
            <person name="Minet J."/>
            <person name="Kayal S."/>
            <person name="Cattoir V."/>
        </authorList>
    </citation>
    <scope>NUCLEOTIDE SEQUENCE [LARGE SCALE GENOMIC DNA]</scope>
    <source>
        <strain evidence="2 3">UR159</strain>
    </source>
</reference>
<comment type="caution">
    <text evidence="2">The sequence shown here is derived from an EMBL/GenBank/DDBJ whole genome shotgun (WGS) entry which is preliminary data.</text>
</comment>
<feature type="transmembrane region" description="Helical" evidence="1">
    <location>
        <begin position="96"/>
        <end position="113"/>
    </location>
</feature>
<dbReference type="InterPro" id="IPR000462">
    <property type="entry name" value="CDP-OH_P_trans"/>
</dbReference>
<dbReference type="RefSeq" id="WP_100677695.1">
    <property type="nucleotide sequence ID" value="NZ_NIPO01000001.1"/>
</dbReference>
<dbReference type="Gene3D" id="1.20.120.1760">
    <property type="match status" value="1"/>
</dbReference>
<keyword evidence="1" id="KW-0472">Membrane</keyword>
<dbReference type="EMBL" id="NIPO01000001">
    <property type="protein sequence ID" value="PJR04132.1"/>
    <property type="molecule type" value="Genomic_DNA"/>
</dbReference>
<feature type="transmembrane region" description="Helical" evidence="1">
    <location>
        <begin position="34"/>
        <end position="52"/>
    </location>
</feature>
<keyword evidence="1" id="KW-1133">Transmembrane helix</keyword>
<dbReference type="GO" id="GO:0008654">
    <property type="term" value="P:phospholipid biosynthetic process"/>
    <property type="evidence" value="ECO:0007669"/>
    <property type="project" value="InterPro"/>
</dbReference>
<evidence type="ECO:0000256" key="1">
    <source>
        <dbReference type="SAM" id="Phobius"/>
    </source>
</evidence>
<gene>
    <name evidence="2" type="ORF">CDL10_06055</name>
</gene>
<evidence type="ECO:0000313" key="3">
    <source>
        <dbReference type="Proteomes" id="UP000231960"/>
    </source>
</evidence>
<accession>A0A2M9R5J9</accession>
<sequence length="201" mass="22964">MKTKIPITLIYSRLIIGFLIILLSILQAGYHKEIIVALLTVGLLTDIFDGIIARKLRVSTQKLRRLDSSVDQVFFISVVVSAYILCPDFFKNNLLLLSVLIGSELLTYVVSFIKFKKEVATHSLGAKFWTLILFATLVQIILQCESKYLFLLCFWVGILTRIEIIAIILTLKNWTNDVPTIFHAIQLRKGKSIKRNRFFNG</sequence>
<evidence type="ECO:0000313" key="2">
    <source>
        <dbReference type="EMBL" id="PJR04132.1"/>
    </source>
</evidence>